<name>A0A5N7BZI8_PETAA</name>
<dbReference type="EMBL" id="ML735296">
    <property type="protein sequence ID" value="KAE8387246.1"/>
    <property type="molecule type" value="Genomic_DNA"/>
</dbReference>
<dbReference type="AlphaFoldDB" id="A0A5N7BZI8"/>
<keyword evidence="1" id="KW-0732">Signal</keyword>
<proteinExistence type="predicted"/>
<evidence type="ECO:0000256" key="1">
    <source>
        <dbReference type="SAM" id="SignalP"/>
    </source>
</evidence>
<reference evidence="2" key="1">
    <citation type="submission" date="2019-04" db="EMBL/GenBank/DDBJ databases">
        <title>Friends and foes A comparative genomics studyof 23 Aspergillus species from section Flavi.</title>
        <authorList>
            <consortium name="DOE Joint Genome Institute"/>
            <person name="Kjaerbolling I."/>
            <person name="Vesth T."/>
            <person name="Frisvad J.C."/>
            <person name="Nybo J.L."/>
            <person name="Theobald S."/>
            <person name="Kildgaard S."/>
            <person name="Isbrandt T."/>
            <person name="Kuo A."/>
            <person name="Sato A."/>
            <person name="Lyhne E.K."/>
            <person name="Kogle M.E."/>
            <person name="Wiebenga A."/>
            <person name="Kun R.S."/>
            <person name="Lubbers R.J."/>
            <person name="Makela M.R."/>
            <person name="Barry K."/>
            <person name="Chovatia M."/>
            <person name="Clum A."/>
            <person name="Daum C."/>
            <person name="Haridas S."/>
            <person name="He G."/>
            <person name="LaButti K."/>
            <person name="Lipzen A."/>
            <person name="Mondo S."/>
            <person name="Riley R."/>
            <person name="Salamov A."/>
            <person name="Simmons B.A."/>
            <person name="Magnuson J.K."/>
            <person name="Henrissat B."/>
            <person name="Mortensen U.H."/>
            <person name="Larsen T.O."/>
            <person name="Devries R.P."/>
            <person name="Grigoriev I.V."/>
            <person name="Machida M."/>
            <person name="Baker S.E."/>
            <person name="Andersen M.R."/>
        </authorList>
    </citation>
    <scope>NUCLEOTIDE SEQUENCE [LARGE SCALE GENOMIC DNA]</scope>
    <source>
        <strain evidence="2">IBT 14317</strain>
    </source>
</reference>
<gene>
    <name evidence="2" type="ORF">BDV23DRAFT_161529</name>
</gene>
<evidence type="ECO:0000313" key="2">
    <source>
        <dbReference type="EMBL" id="KAE8387246.1"/>
    </source>
</evidence>
<feature type="signal peptide" evidence="1">
    <location>
        <begin position="1"/>
        <end position="18"/>
    </location>
</feature>
<protein>
    <submittedName>
        <fullName evidence="2">Uncharacterized protein</fullName>
    </submittedName>
</protein>
<dbReference type="Proteomes" id="UP000326877">
    <property type="component" value="Unassembled WGS sequence"/>
</dbReference>
<accession>A0A5N7BZI8</accession>
<sequence length="62" mass="6665">MKFLSISLAVLTAAVVQAMSIPMPMSAADTTNKALAEAKRDIVPRGGVSWKWCRFSGQGCHK</sequence>
<organism evidence="2">
    <name type="scientific">Petromyces alliaceus</name>
    <name type="common">Aspergillus alliaceus</name>
    <dbReference type="NCBI Taxonomy" id="209559"/>
    <lineage>
        <taxon>Eukaryota</taxon>
        <taxon>Fungi</taxon>
        <taxon>Dikarya</taxon>
        <taxon>Ascomycota</taxon>
        <taxon>Pezizomycotina</taxon>
        <taxon>Eurotiomycetes</taxon>
        <taxon>Eurotiomycetidae</taxon>
        <taxon>Eurotiales</taxon>
        <taxon>Aspergillaceae</taxon>
        <taxon>Aspergillus</taxon>
        <taxon>Aspergillus subgen. Circumdati</taxon>
    </lineage>
</organism>
<feature type="chain" id="PRO_5024801731" evidence="1">
    <location>
        <begin position="19"/>
        <end position="62"/>
    </location>
</feature>